<keyword evidence="1" id="KW-0808">Transferase</keyword>
<dbReference type="EMBL" id="CQAZ01000067">
    <property type="protein sequence ID" value="CNI56390.1"/>
    <property type="molecule type" value="Genomic_DNA"/>
</dbReference>
<name>A0A0T9RCR4_9GAMM</name>
<dbReference type="AlphaFoldDB" id="A0A0T9RCR4"/>
<dbReference type="EMBL" id="CWJL01000004">
    <property type="protein sequence ID" value="CRY65122.1"/>
    <property type="molecule type" value="Genomic_DNA"/>
</dbReference>
<dbReference type="STRING" id="1288385.ERS137968_01165"/>
<evidence type="ECO:0000313" key="3">
    <source>
        <dbReference type="Proteomes" id="UP000044625"/>
    </source>
</evidence>
<dbReference type="EC" id="2.7.3.-" evidence="1"/>
<evidence type="ECO:0000313" key="4">
    <source>
        <dbReference type="Proteomes" id="UP000045840"/>
    </source>
</evidence>
<sequence>MQPQGGGFGLRGIEERVRALGGDWLLQRRLGTRVVVNLPTHVRNYDSVSLPTELNQKPS</sequence>
<dbReference type="InterPro" id="IPR036890">
    <property type="entry name" value="HATPase_C_sf"/>
</dbReference>
<protein>
    <submittedName>
        <fullName evidence="1">Sensor kinase protein</fullName>
        <ecNumber evidence="1">2.7.3.-</ecNumber>
    </submittedName>
</protein>
<proteinExistence type="predicted"/>
<gene>
    <name evidence="1" type="ORF">ERS008529_04370</name>
    <name evidence="2" type="ORF">ERS137968_01165</name>
</gene>
<reference evidence="1" key="3">
    <citation type="submission" date="2015-03" db="EMBL/GenBank/DDBJ databases">
        <authorList>
            <person name="Murphy D."/>
        </authorList>
    </citation>
    <scope>NUCLEOTIDE SEQUENCE [LARGE SCALE GENOMIC DNA]</scope>
    <source>
        <strain evidence="1">A125KOH2</strain>
    </source>
</reference>
<evidence type="ECO:0000313" key="2">
    <source>
        <dbReference type="EMBL" id="CRY65122.1"/>
    </source>
</evidence>
<reference evidence="4" key="2">
    <citation type="submission" date="2015-03" db="EMBL/GenBank/DDBJ databases">
        <authorList>
            <consortium name="Pathogen Informatics"/>
        </authorList>
    </citation>
    <scope>NUCLEOTIDE SEQUENCE [LARGE SCALE GENOMIC DNA]</scope>
    <source>
        <strain evidence="4">A125KOH2</strain>
    </source>
</reference>
<evidence type="ECO:0000313" key="1">
    <source>
        <dbReference type="EMBL" id="CNI56390.1"/>
    </source>
</evidence>
<dbReference type="Proteomes" id="UP000044625">
    <property type="component" value="Unassembled WGS sequence"/>
</dbReference>
<dbReference type="Proteomes" id="UP000045840">
    <property type="component" value="Unassembled WGS sequence"/>
</dbReference>
<dbReference type="GO" id="GO:0016301">
    <property type="term" value="F:kinase activity"/>
    <property type="evidence" value="ECO:0007669"/>
    <property type="project" value="UniProtKB-KW"/>
</dbReference>
<keyword evidence="1" id="KW-0418">Kinase</keyword>
<dbReference type="Gene3D" id="3.30.565.10">
    <property type="entry name" value="Histidine kinase-like ATPase, C-terminal domain"/>
    <property type="match status" value="1"/>
</dbReference>
<organism evidence="1 4">
    <name type="scientific">Yersinia pekkanenii</name>
    <dbReference type="NCBI Taxonomy" id="1288385"/>
    <lineage>
        <taxon>Bacteria</taxon>
        <taxon>Pseudomonadati</taxon>
        <taxon>Pseudomonadota</taxon>
        <taxon>Gammaproteobacteria</taxon>
        <taxon>Enterobacterales</taxon>
        <taxon>Yersiniaceae</taxon>
        <taxon>Yersinia</taxon>
    </lineage>
</organism>
<keyword evidence="3" id="KW-1185">Reference proteome</keyword>
<accession>A0A0T9RCR4</accession>
<reference evidence="2 3" key="1">
    <citation type="submission" date="2015-03" db="EMBL/GenBank/DDBJ databases">
        <authorList>
            <consortium name="Pathogen Informatics"/>
            <person name="Murphy D."/>
        </authorList>
    </citation>
    <scope>NUCLEOTIDE SEQUENCE [LARGE SCALE GENOMIC DNA]</scope>
    <source>
        <strain evidence="3">type strain: CIP110230</strain>
        <strain evidence="2">Type strain: CIP110230</strain>
    </source>
</reference>